<dbReference type="InterPro" id="IPR036663">
    <property type="entry name" value="Fumarylacetoacetase_C_sf"/>
</dbReference>
<dbReference type="GO" id="GO:0044281">
    <property type="term" value="P:small molecule metabolic process"/>
    <property type="evidence" value="ECO:0007669"/>
    <property type="project" value="UniProtKB-ARBA"/>
</dbReference>
<proteinExistence type="inferred from homology"/>
<evidence type="ECO:0000256" key="1">
    <source>
        <dbReference type="ARBA" id="ARBA00010211"/>
    </source>
</evidence>
<protein>
    <submittedName>
        <fullName evidence="4">Fumarylacetoacetate hydrolase</fullName>
    </submittedName>
</protein>
<comment type="similarity">
    <text evidence="1">Belongs to the FAH family.</text>
</comment>
<reference evidence="5" key="1">
    <citation type="submission" date="2016-02" db="EMBL/GenBank/DDBJ databases">
        <authorList>
            <person name="Schultz-Johansen M."/>
            <person name="Glaring M.A."/>
            <person name="Bech P.K."/>
            <person name="Stougaard P."/>
        </authorList>
    </citation>
    <scope>NUCLEOTIDE SEQUENCE [LARGE SCALE GENOMIC DNA]</scope>
    <source>
        <strain evidence="5">S66</strain>
    </source>
</reference>
<dbReference type="STRING" id="1799789.AX660_06435"/>
<dbReference type="GO" id="GO:0016787">
    <property type="term" value="F:hydrolase activity"/>
    <property type="evidence" value="ECO:0007669"/>
    <property type="project" value="UniProtKB-KW"/>
</dbReference>
<dbReference type="InterPro" id="IPR051121">
    <property type="entry name" value="FAH"/>
</dbReference>
<evidence type="ECO:0000313" key="5">
    <source>
        <dbReference type="Proteomes" id="UP000070299"/>
    </source>
</evidence>
<dbReference type="OrthoDB" id="9779415at2"/>
<dbReference type="AlphaFoldDB" id="A0A136A3A2"/>
<evidence type="ECO:0000256" key="2">
    <source>
        <dbReference type="ARBA" id="ARBA00022723"/>
    </source>
</evidence>
<dbReference type="PANTHER" id="PTHR42796:SF7">
    <property type="entry name" value="2-DEHYDRO-3-DEOXY-D-ARABINONATE DEHYDRATASE"/>
    <property type="match status" value="1"/>
</dbReference>
<feature type="domain" description="Fumarylacetoacetase-like C-terminal" evidence="3">
    <location>
        <begin position="229"/>
        <end position="371"/>
    </location>
</feature>
<dbReference type="InterPro" id="IPR011234">
    <property type="entry name" value="Fumarylacetoacetase-like_C"/>
</dbReference>
<name>A0A136A3A2_9ALTE</name>
<dbReference type="PANTHER" id="PTHR42796">
    <property type="entry name" value="FUMARYLACETOACETATE HYDROLASE DOMAIN-CONTAINING PROTEIN 2A-RELATED"/>
    <property type="match status" value="1"/>
</dbReference>
<sequence length="397" mass="43141">MQLTSYLPSDQYAGTLIGRAWVPQSKDFPIAGPTPIWLYDATVYDLSSVAATCSELLNIGITKQQLEEQLEAGQFKALGSVETLYANSIQRPLDKGYLHLLSPFDLQAIKACGVTFASSMLERVIEEKAEGNADIAKDIRQKIYDTIGSSISKLVPGSQEALELKEILIKENMWSQYLEVGIGPYAEVFTKSQPLSSVGLGAQVGLHPISNWNNPEPEIVLAVNNQGQIVGCSLGNDVNLRDIEGRSALLLGKAKDNNASCAIGPIIRLFDNSFSLDDVRTSIVTLNVKGAQDGYELDATNDMTKISRDVADLVSQTISDCHQYPDGLALFTGTLFTPTQDRGEAGKGFTHKTGDIVSISTKYIGTLQNTVDFSNKIAPWEFGISALMKNLAQRNLI</sequence>
<keyword evidence="2" id="KW-0479">Metal-binding</keyword>
<dbReference type="Gene3D" id="3.90.850.10">
    <property type="entry name" value="Fumarylacetoacetase-like, C-terminal domain"/>
    <property type="match status" value="1"/>
</dbReference>
<accession>A0A136A3A2</accession>
<dbReference type="RefSeq" id="WP_068372588.1">
    <property type="nucleotide sequence ID" value="NZ_LSNE01000003.1"/>
</dbReference>
<dbReference type="Proteomes" id="UP000070299">
    <property type="component" value="Unassembled WGS sequence"/>
</dbReference>
<evidence type="ECO:0000259" key="3">
    <source>
        <dbReference type="Pfam" id="PF01557"/>
    </source>
</evidence>
<dbReference type="EMBL" id="LSNE01000003">
    <property type="protein sequence ID" value="KXI29677.1"/>
    <property type="molecule type" value="Genomic_DNA"/>
</dbReference>
<evidence type="ECO:0000313" key="4">
    <source>
        <dbReference type="EMBL" id="KXI29677.1"/>
    </source>
</evidence>
<organism evidence="4 5">
    <name type="scientific">Paraglaciecola hydrolytica</name>
    <dbReference type="NCBI Taxonomy" id="1799789"/>
    <lineage>
        <taxon>Bacteria</taxon>
        <taxon>Pseudomonadati</taxon>
        <taxon>Pseudomonadota</taxon>
        <taxon>Gammaproteobacteria</taxon>
        <taxon>Alteromonadales</taxon>
        <taxon>Alteromonadaceae</taxon>
        <taxon>Paraglaciecola</taxon>
    </lineage>
</organism>
<dbReference type="SUPFAM" id="SSF56529">
    <property type="entry name" value="FAH"/>
    <property type="match status" value="1"/>
</dbReference>
<comment type="caution">
    <text evidence="4">The sequence shown here is derived from an EMBL/GenBank/DDBJ whole genome shotgun (WGS) entry which is preliminary data.</text>
</comment>
<dbReference type="GO" id="GO:0046872">
    <property type="term" value="F:metal ion binding"/>
    <property type="evidence" value="ECO:0007669"/>
    <property type="project" value="UniProtKB-KW"/>
</dbReference>
<keyword evidence="4" id="KW-0378">Hydrolase</keyword>
<gene>
    <name evidence="4" type="ORF">AX660_06435</name>
</gene>
<dbReference type="Pfam" id="PF01557">
    <property type="entry name" value="FAA_hydrolase"/>
    <property type="match status" value="1"/>
</dbReference>
<keyword evidence="5" id="KW-1185">Reference proteome</keyword>